<dbReference type="EMBL" id="PDJI01000004">
    <property type="protein sequence ID" value="PFG41100.1"/>
    <property type="molecule type" value="Genomic_DNA"/>
</dbReference>
<keyword evidence="3" id="KW-1185">Reference proteome</keyword>
<evidence type="ECO:0000313" key="2">
    <source>
        <dbReference type="EMBL" id="PFG41100.1"/>
    </source>
</evidence>
<accession>A0A2A9ES59</accession>
<protein>
    <recommendedName>
        <fullName evidence="4">Pyridoxamine 5'-phosphate oxidase</fullName>
    </recommendedName>
</protein>
<proteinExistence type="predicted"/>
<dbReference type="Proteomes" id="UP000222106">
    <property type="component" value="Unassembled WGS sequence"/>
</dbReference>
<comment type="caution">
    <text evidence="2">The sequence shown here is derived from an EMBL/GenBank/DDBJ whole genome shotgun (WGS) entry which is preliminary data.</text>
</comment>
<evidence type="ECO:0008006" key="4">
    <source>
        <dbReference type="Google" id="ProtNLM"/>
    </source>
</evidence>
<reference evidence="2 3" key="1">
    <citation type="submission" date="2017-10" db="EMBL/GenBank/DDBJ databases">
        <title>Sequencing the genomes of 1000 actinobacteria strains.</title>
        <authorList>
            <person name="Klenk H.-P."/>
        </authorList>
    </citation>
    <scope>NUCLEOTIDE SEQUENCE [LARGE SCALE GENOMIC DNA]</scope>
    <source>
        <strain evidence="2 3">DSM 21838</strain>
    </source>
</reference>
<dbReference type="AlphaFoldDB" id="A0A2A9ES59"/>
<dbReference type="OrthoDB" id="8907583at2"/>
<sequence length="145" mass="14616">MSIKVDLAGLGAAMAEHDFAYLLSPGRERPHVVAVVPRLVDGTLVVDAPGRSATELAAEHPAVTLVFPPRQAGGYTLIVDGDASVPSTEPARDGGGGASGLSVRPGHAVLHRPATPTSEPSPTGCGSDCRPLDVPGEAAGLDVPD</sequence>
<organism evidence="2 3">
    <name type="scientific">Georgenia soli</name>
    <dbReference type="NCBI Taxonomy" id="638953"/>
    <lineage>
        <taxon>Bacteria</taxon>
        <taxon>Bacillati</taxon>
        <taxon>Actinomycetota</taxon>
        <taxon>Actinomycetes</taxon>
        <taxon>Micrococcales</taxon>
        <taxon>Bogoriellaceae</taxon>
        <taxon>Georgenia</taxon>
    </lineage>
</organism>
<gene>
    <name evidence="2" type="ORF">ATJ97_3648</name>
</gene>
<evidence type="ECO:0000313" key="3">
    <source>
        <dbReference type="Proteomes" id="UP000222106"/>
    </source>
</evidence>
<feature type="region of interest" description="Disordered" evidence="1">
    <location>
        <begin position="80"/>
        <end position="145"/>
    </location>
</feature>
<name>A0A2A9ES59_9MICO</name>
<dbReference type="RefSeq" id="WP_098484913.1">
    <property type="nucleotide sequence ID" value="NZ_PDJI01000004.1"/>
</dbReference>
<evidence type="ECO:0000256" key="1">
    <source>
        <dbReference type="SAM" id="MobiDB-lite"/>
    </source>
</evidence>